<evidence type="ECO:0000313" key="1">
    <source>
        <dbReference type="EMBL" id="OHV97701.1"/>
    </source>
</evidence>
<dbReference type="AlphaFoldDB" id="A0A1S1UDE8"/>
<dbReference type="Proteomes" id="UP000179840">
    <property type="component" value="Unassembled WGS sequence"/>
</dbReference>
<protein>
    <submittedName>
        <fullName evidence="1">Uncharacterized protein</fullName>
    </submittedName>
</protein>
<dbReference type="RefSeq" id="WP_071076864.1">
    <property type="nucleotide sequence ID" value="NZ_LFKP01000005.1"/>
</dbReference>
<name>A0A1S1UDE8_9BURK</name>
<accession>A0A1S1UDE8</accession>
<sequence length="104" mass="11043">MHAKKFIDDVVASNASLLALYAQGSQGETRLGALLDGLALADGQREQILALIKLAIDDATYQLVCGIEGSASLGDSQQDYTLLDEDGNTLTGALDALLYDRRNT</sequence>
<reference evidence="1 2" key="1">
    <citation type="submission" date="2015-06" db="EMBL/GenBank/DDBJ databases">
        <title>Draft genome sequencing of a biphenyl-degrading bacterium, Janthinobacterium lividum MEG1.</title>
        <authorList>
            <person name="Shimodaira J."/>
            <person name="Hatta T."/>
        </authorList>
    </citation>
    <scope>NUCLEOTIDE SEQUENCE [LARGE SCALE GENOMIC DNA]</scope>
    <source>
        <strain evidence="1 2">MEG1</strain>
    </source>
</reference>
<dbReference type="EMBL" id="LFKP01000005">
    <property type="protein sequence ID" value="OHV97701.1"/>
    <property type="molecule type" value="Genomic_DNA"/>
</dbReference>
<gene>
    <name evidence="1" type="ORF">AKG95_11125</name>
</gene>
<comment type="caution">
    <text evidence="1">The sequence shown here is derived from an EMBL/GenBank/DDBJ whole genome shotgun (WGS) entry which is preliminary data.</text>
</comment>
<organism evidence="1 2">
    <name type="scientific">Janthinobacterium lividum</name>
    <dbReference type="NCBI Taxonomy" id="29581"/>
    <lineage>
        <taxon>Bacteria</taxon>
        <taxon>Pseudomonadati</taxon>
        <taxon>Pseudomonadota</taxon>
        <taxon>Betaproteobacteria</taxon>
        <taxon>Burkholderiales</taxon>
        <taxon>Oxalobacteraceae</taxon>
        <taxon>Janthinobacterium</taxon>
    </lineage>
</organism>
<evidence type="ECO:0000313" key="2">
    <source>
        <dbReference type="Proteomes" id="UP000179840"/>
    </source>
</evidence>
<proteinExistence type="predicted"/>